<dbReference type="InterPro" id="IPR035077">
    <property type="entry name" value="PEP_carboxykinase_GTP_C"/>
</dbReference>
<dbReference type="GO" id="GO:0005829">
    <property type="term" value="C:cytosol"/>
    <property type="evidence" value="ECO:0007669"/>
    <property type="project" value="TreeGrafter"/>
</dbReference>
<dbReference type="GO" id="GO:0006094">
    <property type="term" value="P:gluconeogenesis"/>
    <property type="evidence" value="ECO:0007669"/>
    <property type="project" value="InterPro"/>
</dbReference>
<evidence type="ECO:0000256" key="3">
    <source>
        <dbReference type="ARBA" id="ARBA00012306"/>
    </source>
</evidence>
<dbReference type="GO" id="GO:0071333">
    <property type="term" value="P:cellular response to glucose stimulus"/>
    <property type="evidence" value="ECO:0007669"/>
    <property type="project" value="TreeGrafter"/>
</dbReference>
<evidence type="ECO:0000256" key="5">
    <source>
        <dbReference type="ARBA" id="ARBA00022741"/>
    </source>
</evidence>
<dbReference type="GO" id="GO:0004613">
    <property type="term" value="F:phosphoenolpyruvate carboxykinase (GTP) activity"/>
    <property type="evidence" value="ECO:0007669"/>
    <property type="project" value="UniProtKB-EC"/>
</dbReference>
<dbReference type="SUPFAM" id="SSF68923">
    <property type="entry name" value="PEP carboxykinase N-terminal domain"/>
    <property type="match status" value="1"/>
</dbReference>
<keyword evidence="8" id="KW-0464">Manganese</keyword>
<organism evidence="12">
    <name type="scientific">viral metagenome</name>
    <dbReference type="NCBI Taxonomy" id="1070528"/>
    <lineage>
        <taxon>unclassified sequences</taxon>
        <taxon>metagenomes</taxon>
        <taxon>organismal metagenomes</taxon>
    </lineage>
</organism>
<dbReference type="AlphaFoldDB" id="A0A6C0I323"/>
<dbReference type="PANTHER" id="PTHR11561:SF0">
    <property type="entry name" value="PHOSPHOENOLPYRUVATE CARBOXYKINASE [GTP]-RELATED"/>
    <property type="match status" value="1"/>
</dbReference>
<evidence type="ECO:0000256" key="8">
    <source>
        <dbReference type="ARBA" id="ARBA00023211"/>
    </source>
</evidence>
<dbReference type="GO" id="GO:0005525">
    <property type="term" value="F:GTP binding"/>
    <property type="evidence" value="ECO:0007669"/>
    <property type="project" value="UniProtKB-KW"/>
</dbReference>
<dbReference type="InterPro" id="IPR013035">
    <property type="entry name" value="PEP_carboxykinase_C"/>
</dbReference>
<comment type="cofactor">
    <cofactor evidence="1">
        <name>Mn(2+)</name>
        <dbReference type="ChEBI" id="CHEBI:29035"/>
    </cofactor>
</comment>
<feature type="domain" description="Phosphoenolpyruvate carboxykinase C-terminal P-loop" evidence="10">
    <location>
        <begin position="227"/>
        <end position="591"/>
    </location>
</feature>
<dbReference type="InterPro" id="IPR008210">
    <property type="entry name" value="PEP_carboxykinase_N"/>
</dbReference>
<keyword evidence="4" id="KW-0479">Metal-binding</keyword>
<dbReference type="PROSITE" id="PS00505">
    <property type="entry name" value="PEPCK_GTP"/>
    <property type="match status" value="1"/>
</dbReference>
<keyword evidence="5" id="KW-0547">Nucleotide-binding</keyword>
<evidence type="ECO:0000256" key="9">
    <source>
        <dbReference type="ARBA" id="ARBA00023239"/>
    </source>
</evidence>
<dbReference type="GO" id="GO:0006107">
    <property type="term" value="P:oxaloacetate metabolic process"/>
    <property type="evidence" value="ECO:0007669"/>
    <property type="project" value="TreeGrafter"/>
</dbReference>
<protein>
    <recommendedName>
        <fullName evidence="3">phosphoenolpyruvate carboxykinase (GTP)</fullName>
        <ecNumber evidence="3">4.1.1.32</ecNumber>
    </recommendedName>
</protein>
<evidence type="ECO:0000259" key="11">
    <source>
        <dbReference type="Pfam" id="PF17297"/>
    </source>
</evidence>
<keyword evidence="6" id="KW-0210">Decarboxylase</keyword>
<dbReference type="InterPro" id="IPR018091">
    <property type="entry name" value="PEP_carboxykin_GTP_CS"/>
</dbReference>
<dbReference type="Gene3D" id="2.170.8.10">
    <property type="entry name" value="Phosphoenolpyruvate Carboxykinase, domain 2"/>
    <property type="match status" value="1"/>
</dbReference>
<evidence type="ECO:0000256" key="4">
    <source>
        <dbReference type="ARBA" id="ARBA00022723"/>
    </source>
</evidence>
<dbReference type="Gene3D" id="3.90.228.20">
    <property type="match status" value="1"/>
</dbReference>
<dbReference type="InterPro" id="IPR035078">
    <property type="entry name" value="PEP_carboxykinase_GTP_N"/>
</dbReference>
<dbReference type="Pfam" id="PF17297">
    <property type="entry name" value="PEPCK_N"/>
    <property type="match status" value="1"/>
</dbReference>
<accession>A0A6C0I323</accession>
<dbReference type="Gene3D" id="3.40.449.10">
    <property type="entry name" value="Phosphoenolpyruvate Carboxykinase, domain 1"/>
    <property type="match status" value="1"/>
</dbReference>
<dbReference type="SUPFAM" id="SSF53795">
    <property type="entry name" value="PEP carboxykinase-like"/>
    <property type="match status" value="1"/>
</dbReference>
<proteinExistence type="inferred from homology"/>
<dbReference type="InterPro" id="IPR008209">
    <property type="entry name" value="PEP_carboxykinase_GTP"/>
</dbReference>
<dbReference type="GO" id="GO:0030145">
    <property type="term" value="F:manganese ion binding"/>
    <property type="evidence" value="ECO:0007669"/>
    <property type="project" value="TreeGrafter"/>
</dbReference>
<name>A0A6C0I323_9ZZZZ</name>
<feature type="domain" description="Phosphoenolpyruvate carboxykinase GTP-utilising N-terminal" evidence="11">
    <location>
        <begin position="11"/>
        <end position="222"/>
    </location>
</feature>
<keyword evidence="7" id="KW-0342">GTP-binding</keyword>
<evidence type="ECO:0000256" key="7">
    <source>
        <dbReference type="ARBA" id="ARBA00023134"/>
    </source>
</evidence>
<keyword evidence="9" id="KW-0456">Lyase</keyword>
<dbReference type="PANTHER" id="PTHR11561">
    <property type="entry name" value="PHOSPHOENOLPYRUVATE CARBOXYKINASE"/>
    <property type="match status" value="1"/>
</dbReference>
<dbReference type="GO" id="GO:0042594">
    <property type="term" value="P:response to starvation"/>
    <property type="evidence" value="ECO:0007669"/>
    <property type="project" value="TreeGrafter"/>
</dbReference>
<dbReference type="GO" id="GO:0033993">
    <property type="term" value="P:response to lipid"/>
    <property type="evidence" value="ECO:0007669"/>
    <property type="project" value="TreeGrafter"/>
</dbReference>
<dbReference type="GO" id="GO:0046327">
    <property type="term" value="P:glycerol biosynthetic process from pyruvate"/>
    <property type="evidence" value="ECO:0007669"/>
    <property type="project" value="TreeGrafter"/>
</dbReference>
<comment type="similarity">
    <text evidence="2">Belongs to the phosphoenolpyruvate carboxykinase [GTP] family.</text>
</comment>
<reference evidence="12" key="1">
    <citation type="journal article" date="2020" name="Nature">
        <title>Giant virus diversity and host interactions through global metagenomics.</title>
        <authorList>
            <person name="Schulz F."/>
            <person name="Roux S."/>
            <person name="Paez-Espino D."/>
            <person name="Jungbluth S."/>
            <person name="Walsh D.A."/>
            <person name="Denef V.J."/>
            <person name="McMahon K.D."/>
            <person name="Konstantinidis K.T."/>
            <person name="Eloe-Fadrosh E.A."/>
            <person name="Kyrpides N.C."/>
            <person name="Woyke T."/>
        </authorList>
    </citation>
    <scope>NUCLEOTIDE SEQUENCE</scope>
    <source>
        <strain evidence="12">GVMAG-M-3300023184-18</strain>
    </source>
</reference>
<evidence type="ECO:0000313" key="12">
    <source>
        <dbReference type="EMBL" id="QHT86815.1"/>
    </source>
</evidence>
<dbReference type="NCBIfam" id="NF003253">
    <property type="entry name" value="PRK04210.1"/>
    <property type="match status" value="1"/>
</dbReference>
<evidence type="ECO:0000259" key="10">
    <source>
        <dbReference type="Pfam" id="PF00821"/>
    </source>
</evidence>
<dbReference type="EMBL" id="MN740076">
    <property type="protein sequence ID" value="QHT86815.1"/>
    <property type="molecule type" value="Genomic_DNA"/>
</dbReference>
<evidence type="ECO:0000256" key="1">
    <source>
        <dbReference type="ARBA" id="ARBA00001936"/>
    </source>
</evidence>
<evidence type="ECO:0000256" key="6">
    <source>
        <dbReference type="ARBA" id="ARBA00022793"/>
    </source>
</evidence>
<dbReference type="GO" id="GO:0019543">
    <property type="term" value="P:propionate catabolic process"/>
    <property type="evidence" value="ECO:0007669"/>
    <property type="project" value="TreeGrafter"/>
</dbReference>
<dbReference type="EC" id="4.1.1.32" evidence="3"/>
<sequence>MVMKKNLDDSINLWINILKPSNVEWVLDNDMLYYINKMKNRCSESVVDITARENCYAFFSNPTDVARMESRTFICSSSCVGYTNNAWNVDECFTEMISHMRNIMVGRTMYIIPFCLGTIGSKYAKYGIQITDSEYACINMQIMCRTGKAVMDATKDFDTFIPCIHTVGECDFQNEKWASSKMKYICHFTDNSPFVLSYGSGYGGNAILSKKCYALRIASVLGKREGWLAEHCLLLKMTSPSPLKEVKYILASFPSACGKTNLAMITPCKELCDEGWTFETLGDDIVWMHQIDGRLYAQSVENGFFGVAPGTNSHSNPHAIASLSKNCLFTNCATYVNEDGKTDVWWEGLTRTPPSQFTNWKGEPDVSPAAHPNARYTCPIVNCPVLASNYDALVPIHAIIFGGRRRSCIPLASKARDIYQGIFYGATLSSEETSANSEAKLGNIRFDPMSMRPFIGYNVCEYFQHWIDFMKKLNVPPQFYLVNWFRKDEDDKFIWNGFSENSKILKWIFLQQQEEEQQHTNTDEQGSAFGQHPSLADLYLDETNDDDKRKWKQLFSCKPEEMSDFKMRVTDFFNELEKNSPVGVPHELKEQLDKLC</sequence>
<dbReference type="PIRSF" id="PIRSF001348">
    <property type="entry name" value="PEP_carboxykinase_GTP"/>
    <property type="match status" value="1"/>
</dbReference>
<evidence type="ECO:0000256" key="2">
    <source>
        <dbReference type="ARBA" id="ARBA00005796"/>
    </source>
</evidence>
<dbReference type="HAMAP" id="MF_00452">
    <property type="entry name" value="PEPCK_GTP"/>
    <property type="match status" value="1"/>
</dbReference>
<dbReference type="Pfam" id="PF00821">
    <property type="entry name" value="PEPCK_GTP"/>
    <property type="match status" value="1"/>
</dbReference>